<dbReference type="InterPro" id="IPR000030">
    <property type="entry name" value="PPE_dom"/>
</dbReference>
<gene>
    <name evidence="4" type="ORF">A5710_06050</name>
</gene>
<evidence type="ECO:0000259" key="3">
    <source>
        <dbReference type="Pfam" id="PF12484"/>
    </source>
</evidence>
<dbReference type="Gene3D" id="1.20.1260.20">
    <property type="entry name" value="PPE superfamily"/>
    <property type="match status" value="1"/>
</dbReference>
<dbReference type="GO" id="GO:0052572">
    <property type="term" value="P:response to host immune response"/>
    <property type="evidence" value="ECO:0007669"/>
    <property type="project" value="TreeGrafter"/>
</dbReference>
<dbReference type="OrthoDB" id="4705985at2"/>
<evidence type="ECO:0000313" key="5">
    <source>
        <dbReference type="Proteomes" id="UP000093943"/>
    </source>
</evidence>
<sequence length="405" mass="38341">MDFGALPPEVNSAWMYTGPGAGPLLAAAAAWRGLAAELGSTAAAYQAVIARMAGELWAGPASASMAAAAAPYVAWMNTTAAQAEQAAGQATAAAAAFETAFAMTVPPPVIVANRSLLMTLVATNLLGQNTPAITATEAHYAEMWAQDAAAMYGYAGGSAAASQLTPFAEPSQTTNPAGLAGQAAATGQAAGAAAADNSQTSQLISTLPGVLQSLASPAQGGSSSTSSGLSGLLGSLFDNSQITDSINGMVNTGAWNVASTLSTAVGFLSSLGSSAGSSVGTAGSAAAGGLGSAVGAVAPVASLGSAGFAGLGGLGTFGGAPVSAALGQASSVGMLSVPQNWLAGTTSGTVAAAPGAGLSATAANGASAIPAGMPIGGLGGRGGPTGNVPQYGFKPNVVAHPVLAG</sequence>
<dbReference type="Pfam" id="PF12484">
    <property type="entry name" value="PPE-SVP"/>
    <property type="match status" value="1"/>
</dbReference>
<organism evidence="4 5">
    <name type="scientific">Mycolicibacter sinensis (strain JDM601)</name>
    <name type="common">Mycobacterium sinense</name>
    <dbReference type="NCBI Taxonomy" id="875328"/>
    <lineage>
        <taxon>Bacteria</taxon>
        <taxon>Bacillati</taxon>
        <taxon>Actinomycetota</taxon>
        <taxon>Actinomycetes</taxon>
        <taxon>Mycobacteriales</taxon>
        <taxon>Mycobacteriaceae</taxon>
        <taxon>Mycolicibacter</taxon>
    </lineage>
</organism>
<proteinExistence type="inferred from homology"/>
<comment type="caution">
    <text evidence="4">The sequence shown here is derived from an EMBL/GenBank/DDBJ whole genome shotgun (WGS) entry which is preliminary data.</text>
</comment>
<dbReference type="PANTHER" id="PTHR46766">
    <property type="entry name" value="GLUTAMINE-RICH PROTEIN 2"/>
    <property type="match status" value="1"/>
</dbReference>
<evidence type="ECO:0000256" key="1">
    <source>
        <dbReference type="ARBA" id="ARBA00010652"/>
    </source>
</evidence>
<reference evidence="5" key="1">
    <citation type="submission" date="2016-06" db="EMBL/GenBank/DDBJ databases">
        <authorList>
            <person name="Sutton G."/>
            <person name="Brinkac L."/>
            <person name="Sanka R."/>
            <person name="Adams M."/>
            <person name="Lau E."/>
            <person name="Sam S."/>
            <person name="Sreng N."/>
            <person name="Him V."/>
            <person name="Kerleguer A."/>
            <person name="Cheng S."/>
        </authorList>
    </citation>
    <scope>NUCLEOTIDE SEQUENCE [LARGE SCALE GENOMIC DNA]</scope>
    <source>
        <strain evidence="5">E1876</strain>
    </source>
</reference>
<dbReference type="AlphaFoldDB" id="A0A1A2XN03"/>
<dbReference type="FunFam" id="1.20.1260.20:FF:000001">
    <property type="entry name" value="PPE family protein PPE41"/>
    <property type="match status" value="1"/>
</dbReference>
<evidence type="ECO:0008006" key="6">
    <source>
        <dbReference type="Google" id="ProtNLM"/>
    </source>
</evidence>
<dbReference type="SUPFAM" id="SSF140459">
    <property type="entry name" value="PE/PPE dimer-like"/>
    <property type="match status" value="1"/>
</dbReference>
<dbReference type="InterPro" id="IPR038332">
    <property type="entry name" value="PPE_sf"/>
</dbReference>
<feature type="domain" description="PPE" evidence="2">
    <location>
        <begin position="2"/>
        <end position="165"/>
    </location>
</feature>
<protein>
    <recommendedName>
        <fullName evidence="6">PPE family protein</fullName>
    </recommendedName>
</protein>
<dbReference type="InterPro" id="IPR022171">
    <property type="entry name" value="PPE_C"/>
</dbReference>
<comment type="similarity">
    <text evidence="1">Belongs to the mycobacterial PPE family.</text>
</comment>
<dbReference type="Proteomes" id="UP000093943">
    <property type="component" value="Unassembled WGS sequence"/>
</dbReference>
<accession>A0A1A2XN03</accession>
<evidence type="ECO:0000313" key="4">
    <source>
        <dbReference type="EMBL" id="OBI27115.1"/>
    </source>
</evidence>
<dbReference type="PANTHER" id="PTHR46766:SF1">
    <property type="entry name" value="GLUTAMINE-RICH PROTEIN 2"/>
    <property type="match status" value="1"/>
</dbReference>
<name>A0A1A2XN03_MYCSD</name>
<feature type="domain" description="PPE family C-terminal" evidence="3">
    <location>
        <begin position="323"/>
        <end position="401"/>
    </location>
</feature>
<evidence type="ECO:0000259" key="2">
    <source>
        <dbReference type="Pfam" id="PF00823"/>
    </source>
</evidence>
<dbReference type="Pfam" id="PF00823">
    <property type="entry name" value="PPE"/>
    <property type="match status" value="1"/>
</dbReference>
<dbReference type="EMBL" id="LZKG01000123">
    <property type="protein sequence ID" value="OBI27115.1"/>
    <property type="molecule type" value="Genomic_DNA"/>
</dbReference>